<evidence type="ECO:0000313" key="3">
    <source>
        <dbReference type="EMBL" id="GAA0531290.1"/>
    </source>
</evidence>
<dbReference type="Gene3D" id="1.10.630.10">
    <property type="entry name" value="Cytochrome P450"/>
    <property type="match status" value="1"/>
</dbReference>
<evidence type="ECO:0000256" key="1">
    <source>
        <dbReference type="ARBA" id="ARBA00010617"/>
    </source>
</evidence>
<keyword evidence="2" id="KW-0408">Iron</keyword>
<dbReference type="PRINTS" id="PR00359">
    <property type="entry name" value="BP450"/>
</dbReference>
<dbReference type="InterPro" id="IPR017972">
    <property type="entry name" value="Cyt_P450_CS"/>
</dbReference>
<reference evidence="3 4" key="1">
    <citation type="journal article" date="2019" name="Int. J. Syst. Evol. Microbiol.">
        <title>The Global Catalogue of Microorganisms (GCM) 10K type strain sequencing project: providing services to taxonomists for standard genome sequencing and annotation.</title>
        <authorList>
            <consortium name="The Broad Institute Genomics Platform"/>
            <consortium name="The Broad Institute Genome Sequencing Center for Infectious Disease"/>
            <person name="Wu L."/>
            <person name="Ma J."/>
        </authorList>
    </citation>
    <scope>NUCLEOTIDE SEQUENCE [LARGE SCALE GENOMIC DNA]</scope>
    <source>
        <strain evidence="3 4">JCM 10664</strain>
    </source>
</reference>
<evidence type="ECO:0000256" key="2">
    <source>
        <dbReference type="RuleBase" id="RU000461"/>
    </source>
</evidence>
<dbReference type="Proteomes" id="UP001500220">
    <property type="component" value="Unassembled WGS sequence"/>
</dbReference>
<organism evidence="3 4">
    <name type="scientific">Saccharopolyspora thermophila</name>
    <dbReference type="NCBI Taxonomy" id="89367"/>
    <lineage>
        <taxon>Bacteria</taxon>
        <taxon>Bacillati</taxon>
        <taxon>Actinomycetota</taxon>
        <taxon>Actinomycetes</taxon>
        <taxon>Pseudonocardiales</taxon>
        <taxon>Pseudonocardiaceae</taxon>
        <taxon>Saccharopolyspora</taxon>
    </lineage>
</organism>
<gene>
    <name evidence="3" type="ORF">GCM10009545_37250</name>
</gene>
<proteinExistence type="inferred from homology"/>
<dbReference type="PROSITE" id="PS00086">
    <property type="entry name" value="CYTOCHROME_P450"/>
    <property type="match status" value="1"/>
</dbReference>
<dbReference type="Pfam" id="PF00067">
    <property type="entry name" value="p450"/>
    <property type="match status" value="1"/>
</dbReference>
<comment type="similarity">
    <text evidence="1 2">Belongs to the cytochrome P450 family.</text>
</comment>
<dbReference type="EMBL" id="BAAAHC010000013">
    <property type="protein sequence ID" value="GAA0531290.1"/>
    <property type="molecule type" value="Genomic_DNA"/>
</dbReference>
<keyword evidence="2" id="KW-0560">Oxidoreductase</keyword>
<dbReference type="InterPro" id="IPR036396">
    <property type="entry name" value="Cyt_P450_sf"/>
</dbReference>
<dbReference type="PANTHER" id="PTHR46696">
    <property type="entry name" value="P450, PUTATIVE (EUROFUNG)-RELATED"/>
    <property type="match status" value="1"/>
</dbReference>
<dbReference type="CDD" id="cd11029">
    <property type="entry name" value="CYP107-like"/>
    <property type="match status" value="1"/>
</dbReference>
<keyword evidence="2" id="KW-0503">Monooxygenase</keyword>
<keyword evidence="4" id="KW-1185">Reference proteome</keyword>
<dbReference type="InterPro" id="IPR001128">
    <property type="entry name" value="Cyt_P450"/>
</dbReference>
<keyword evidence="2" id="KW-0479">Metal-binding</keyword>
<dbReference type="SUPFAM" id="SSF48264">
    <property type="entry name" value="Cytochrome P450"/>
    <property type="match status" value="1"/>
</dbReference>
<evidence type="ECO:0000313" key="4">
    <source>
        <dbReference type="Proteomes" id="UP001500220"/>
    </source>
</evidence>
<sequence length="411" mass="45629">MTQVDFASQEFLTNPYPSYARLREAGPVHRVQGPMGVEIWLVTRYEEARAALADDRLAKSLAHAPQWMRDQQLVSGEDEGVAGRNMLDTDPPDHTRMRRLVAKAFTRRRIDRLRPRIEQITGELLDGMARQREVDLIAALAFPLPITVICELLGVRLEDRDDFREWTRMMLTAPLTEEGAAQRERARRIREQYLATLIARARARVDRAIDPDDQPDLISALVVAADERDQLSERELLGMVQLLLIAGHETTVNLIGNGMLALLTHPDQLRLLRDEPDLLAGAIEELLRYDGPVERATPHFATEDVELGGVTIPKGSAVLVGLAAADRDPAHTPGAEELDITRADRGHLAFGHGIHYCLGAPLARLEGQVAIGGLLRRFPELALGCAPEELRWRPGGPVGILRGLEALPVRL</sequence>
<keyword evidence="2" id="KW-0349">Heme</keyword>
<dbReference type="RefSeq" id="WP_346073685.1">
    <property type="nucleotide sequence ID" value="NZ_BAAAHC010000013.1"/>
</dbReference>
<dbReference type="PANTHER" id="PTHR46696:SF1">
    <property type="entry name" value="CYTOCHROME P450 YJIB-RELATED"/>
    <property type="match status" value="1"/>
</dbReference>
<protein>
    <submittedName>
        <fullName evidence="3">Cytochrome P450</fullName>
    </submittedName>
</protein>
<accession>A0ABN1D107</accession>
<dbReference type="InterPro" id="IPR002397">
    <property type="entry name" value="Cyt_P450_B"/>
</dbReference>
<comment type="caution">
    <text evidence="3">The sequence shown here is derived from an EMBL/GenBank/DDBJ whole genome shotgun (WGS) entry which is preliminary data.</text>
</comment>
<name>A0ABN1D107_9PSEU</name>